<evidence type="ECO:0000256" key="2">
    <source>
        <dbReference type="ARBA" id="ARBA00013017"/>
    </source>
</evidence>
<sequence>MKPEAGDRAPDFELPDHQGRKTSLRQLLKNGRALVLYFYPKDDTPGCTTEACGFRDSMEKLSKHGVNVVGVSVDTPESHQKFIAKYGLNFTLLSDTEGKVARLYNSYSEEKGRCIRKTFIIDRDGVIRAAFHKVVAEGHAEEVLDTIKKLGL</sequence>
<evidence type="ECO:0000256" key="8">
    <source>
        <dbReference type="ARBA" id="ARBA00032824"/>
    </source>
</evidence>
<accession>A0A7C4I669</accession>
<evidence type="ECO:0000256" key="4">
    <source>
        <dbReference type="ARBA" id="ARBA00022862"/>
    </source>
</evidence>
<evidence type="ECO:0000313" key="13">
    <source>
        <dbReference type="EMBL" id="HGL41045.1"/>
    </source>
</evidence>
<evidence type="ECO:0000256" key="7">
    <source>
        <dbReference type="ARBA" id="ARBA00023284"/>
    </source>
</evidence>
<dbReference type="EC" id="1.11.1.24" evidence="2"/>
<dbReference type="GO" id="GO:0008379">
    <property type="term" value="F:thioredoxin peroxidase activity"/>
    <property type="evidence" value="ECO:0007669"/>
    <property type="project" value="TreeGrafter"/>
</dbReference>
<dbReference type="PIRSF" id="PIRSF000239">
    <property type="entry name" value="AHPC"/>
    <property type="match status" value="1"/>
</dbReference>
<evidence type="ECO:0000256" key="9">
    <source>
        <dbReference type="ARBA" id="ARBA00038489"/>
    </source>
</evidence>
<proteinExistence type="inferred from homology"/>
<dbReference type="PANTHER" id="PTHR42801:SF4">
    <property type="entry name" value="AHPC_TSA FAMILY PROTEIN"/>
    <property type="match status" value="1"/>
</dbReference>
<comment type="subunit">
    <text evidence="1">Monomer.</text>
</comment>
<dbReference type="Gene3D" id="3.40.30.10">
    <property type="entry name" value="Glutaredoxin"/>
    <property type="match status" value="1"/>
</dbReference>
<feature type="domain" description="Thioredoxin" evidence="12">
    <location>
        <begin position="3"/>
        <end position="152"/>
    </location>
</feature>
<dbReference type="InterPro" id="IPR050924">
    <property type="entry name" value="Peroxiredoxin_BCP/PrxQ"/>
</dbReference>
<keyword evidence="6" id="KW-1015">Disulfide bond</keyword>
<evidence type="ECO:0000259" key="12">
    <source>
        <dbReference type="PROSITE" id="PS51352"/>
    </source>
</evidence>
<evidence type="ECO:0000256" key="5">
    <source>
        <dbReference type="ARBA" id="ARBA00023002"/>
    </source>
</evidence>
<comment type="similarity">
    <text evidence="9">Belongs to the peroxiredoxin family. BCP/PrxQ subfamily.</text>
</comment>
<evidence type="ECO:0000256" key="10">
    <source>
        <dbReference type="ARBA" id="ARBA00049091"/>
    </source>
</evidence>
<dbReference type="EMBL" id="DTAD01000079">
    <property type="protein sequence ID" value="HGN90914.1"/>
    <property type="molecule type" value="Genomic_DNA"/>
</dbReference>
<evidence type="ECO:0000256" key="6">
    <source>
        <dbReference type="ARBA" id="ARBA00023157"/>
    </source>
</evidence>
<evidence type="ECO:0000313" key="15">
    <source>
        <dbReference type="EMBL" id="HHN51831.1"/>
    </source>
</evidence>
<organism evidence="14">
    <name type="scientific">Caldiarchaeum subterraneum</name>
    <dbReference type="NCBI Taxonomy" id="311458"/>
    <lineage>
        <taxon>Archaea</taxon>
        <taxon>Nitrososphaerota</taxon>
        <taxon>Candidatus Caldarchaeales</taxon>
        <taxon>Candidatus Caldarchaeaceae</taxon>
        <taxon>Candidatus Caldarchaeum</taxon>
    </lineage>
</organism>
<comment type="caution">
    <text evidence="14">The sequence shown here is derived from an EMBL/GenBank/DDBJ whole genome shotgun (WGS) entry which is preliminary data.</text>
</comment>
<dbReference type="GO" id="GO:0045454">
    <property type="term" value="P:cell redox homeostasis"/>
    <property type="evidence" value="ECO:0007669"/>
    <property type="project" value="TreeGrafter"/>
</dbReference>
<dbReference type="InterPro" id="IPR013766">
    <property type="entry name" value="Thioredoxin_domain"/>
</dbReference>
<dbReference type="PROSITE" id="PS51352">
    <property type="entry name" value="THIOREDOXIN_2"/>
    <property type="match status" value="1"/>
</dbReference>
<dbReference type="InterPro" id="IPR000866">
    <property type="entry name" value="AhpC/TSA"/>
</dbReference>
<dbReference type="PANTHER" id="PTHR42801">
    <property type="entry name" value="THIOREDOXIN-DEPENDENT PEROXIDE REDUCTASE"/>
    <property type="match status" value="1"/>
</dbReference>
<evidence type="ECO:0000256" key="1">
    <source>
        <dbReference type="ARBA" id="ARBA00011245"/>
    </source>
</evidence>
<evidence type="ECO:0000256" key="3">
    <source>
        <dbReference type="ARBA" id="ARBA00022559"/>
    </source>
</evidence>
<dbReference type="AlphaFoldDB" id="A0A7C4I669"/>
<reference evidence="14" key="1">
    <citation type="journal article" date="2020" name="mSystems">
        <title>Genome- and Community-Level Interaction Insights into Carbon Utilization and Element Cycling Functions of Hydrothermarchaeota in Hydrothermal Sediment.</title>
        <authorList>
            <person name="Zhou Z."/>
            <person name="Liu Y."/>
            <person name="Xu W."/>
            <person name="Pan J."/>
            <person name="Luo Z.H."/>
            <person name="Li M."/>
        </authorList>
    </citation>
    <scope>NUCLEOTIDE SEQUENCE [LARGE SCALE GENOMIC DNA]</scope>
    <source>
        <strain evidence="15">SpSt-1073</strain>
        <strain evidence="14">SpSt-613</strain>
        <strain evidence="13">SpSt-669</strain>
    </source>
</reference>
<evidence type="ECO:0000313" key="14">
    <source>
        <dbReference type="EMBL" id="HGN90914.1"/>
    </source>
</evidence>
<feature type="active site" description="Cysteine sulfenic acid (-SOH) intermediate; for peroxidase activity" evidence="11">
    <location>
        <position position="47"/>
    </location>
</feature>
<dbReference type="Pfam" id="PF00578">
    <property type="entry name" value="AhpC-TSA"/>
    <property type="match status" value="1"/>
</dbReference>
<gene>
    <name evidence="15" type="ORF">ENM30_00800</name>
    <name evidence="14" type="ORF">ENT82_07325</name>
    <name evidence="13" type="ORF">ENU43_05225</name>
</gene>
<keyword evidence="7" id="KW-0676">Redox-active center</keyword>
<dbReference type="InterPro" id="IPR036249">
    <property type="entry name" value="Thioredoxin-like_sf"/>
</dbReference>
<dbReference type="GO" id="GO:0034599">
    <property type="term" value="P:cellular response to oxidative stress"/>
    <property type="evidence" value="ECO:0007669"/>
    <property type="project" value="TreeGrafter"/>
</dbReference>
<keyword evidence="5" id="KW-0560">Oxidoreductase</keyword>
<dbReference type="FunFam" id="3.40.30.10:FF:000007">
    <property type="entry name" value="Thioredoxin-dependent thiol peroxidase"/>
    <property type="match status" value="1"/>
</dbReference>
<dbReference type="EMBL" id="DTCM01000065">
    <property type="protein sequence ID" value="HGL41045.1"/>
    <property type="molecule type" value="Genomic_DNA"/>
</dbReference>
<protein>
    <recommendedName>
        <fullName evidence="2">thioredoxin-dependent peroxiredoxin</fullName>
        <ecNumber evidence="2">1.11.1.24</ecNumber>
    </recommendedName>
    <alternativeName>
        <fullName evidence="8">Thioredoxin peroxidase</fullName>
    </alternativeName>
</protein>
<keyword evidence="3" id="KW-0575">Peroxidase</keyword>
<dbReference type="GO" id="GO:0005737">
    <property type="term" value="C:cytoplasm"/>
    <property type="evidence" value="ECO:0007669"/>
    <property type="project" value="TreeGrafter"/>
</dbReference>
<dbReference type="InterPro" id="IPR024706">
    <property type="entry name" value="Peroxiredoxin_AhpC-typ"/>
</dbReference>
<dbReference type="SUPFAM" id="SSF52833">
    <property type="entry name" value="Thioredoxin-like"/>
    <property type="match status" value="1"/>
</dbReference>
<dbReference type="CDD" id="cd03017">
    <property type="entry name" value="PRX_BCP"/>
    <property type="match status" value="1"/>
</dbReference>
<name>A0A7C4I669_CALS0</name>
<keyword evidence="4" id="KW-0049">Antioxidant</keyword>
<comment type="catalytic activity">
    <reaction evidence="10">
        <text>a hydroperoxide + [thioredoxin]-dithiol = an alcohol + [thioredoxin]-disulfide + H2O</text>
        <dbReference type="Rhea" id="RHEA:62620"/>
        <dbReference type="Rhea" id="RHEA-COMP:10698"/>
        <dbReference type="Rhea" id="RHEA-COMP:10700"/>
        <dbReference type="ChEBI" id="CHEBI:15377"/>
        <dbReference type="ChEBI" id="CHEBI:29950"/>
        <dbReference type="ChEBI" id="CHEBI:30879"/>
        <dbReference type="ChEBI" id="CHEBI:35924"/>
        <dbReference type="ChEBI" id="CHEBI:50058"/>
        <dbReference type="EC" id="1.11.1.24"/>
    </reaction>
</comment>
<evidence type="ECO:0000256" key="11">
    <source>
        <dbReference type="PIRSR" id="PIRSR000239-1"/>
    </source>
</evidence>
<dbReference type="EMBL" id="DRXG01000011">
    <property type="protein sequence ID" value="HHN51831.1"/>
    <property type="molecule type" value="Genomic_DNA"/>
</dbReference>